<reference evidence="2" key="1">
    <citation type="submission" date="2022-11" db="UniProtKB">
        <authorList>
            <consortium name="WormBaseParasite"/>
        </authorList>
    </citation>
    <scope>IDENTIFICATION</scope>
</reference>
<organism evidence="1 2">
    <name type="scientific">Panagrolaimus sp. JU765</name>
    <dbReference type="NCBI Taxonomy" id="591449"/>
    <lineage>
        <taxon>Eukaryota</taxon>
        <taxon>Metazoa</taxon>
        <taxon>Ecdysozoa</taxon>
        <taxon>Nematoda</taxon>
        <taxon>Chromadorea</taxon>
        <taxon>Rhabditida</taxon>
        <taxon>Tylenchina</taxon>
        <taxon>Panagrolaimomorpha</taxon>
        <taxon>Panagrolaimoidea</taxon>
        <taxon>Panagrolaimidae</taxon>
        <taxon>Panagrolaimus</taxon>
    </lineage>
</organism>
<protein>
    <submittedName>
        <fullName evidence="2">Uncharacterized protein</fullName>
    </submittedName>
</protein>
<name>A0AC34QZG1_9BILA</name>
<proteinExistence type="predicted"/>
<dbReference type="Proteomes" id="UP000887576">
    <property type="component" value="Unplaced"/>
</dbReference>
<evidence type="ECO:0000313" key="1">
    <source>
        <dbReference type="Proteomes" id="UP000887576"/>
    </source>
</evidence>
<accession>A0AC34QZG1</accession>
<evidence type="ECO:0000313" key="2">
    <source>
        <dbReference type="WBParaSite" id="JU765_v2.g20648.t1"/>
    </source>
</evidence>
<sequence>MEIVLMMNFMMGLIGCLKRNPPVNNEPSNRKPPPTKAEKRTKTPRQKSSAERVDPTPLAIQTPMPIQPQIVVEKKKEPSNVAPEPAANPVKEPEKEEPAPVPQKLSSKREQAPPEEDDNFCEDAAPPELRKLVEELKCF</sequence>
<dbReference type="WBParaSite" id="JU765_v2.g20648.t1">
    <property type="protein sequence ID" value="JU765_v2.g20648.t1"/>
    <property type="gene ID" value="JU765_v2.g20648"/>
</dbReference>